<evidence type="ECO:0000259" key="12">
    <source>
        <dbReference type="PROSITE" id="PS51217"/>
    </source>
</evidence>
<name>A0A1T4UY20_9GAMM</name>
<dbReference type="AlphaFoldDB" id="A0A1T4UY20"/>
<accession>A0A1T4UY20</accession>
<dbReference type="PROSITE" id="PS51198">
    <property type="entry name" value="UVRD_HELICASE_ATP_BIND"/>
    <property type="match status" value="1"/>
</dbReference>
<keyword evidence="2 10" id="KW-0547">Nucleotide-binding</keyword>
<dbReference type="CDD" id="cd18807">
    <property type="entry name" value="SF1_C_UvrD"/>
    <property type="match status" value="1"/>
</dbReference>
<organism evidence="13 14">
    <name type="scientific">Succinivibrio dextrinosolvens DSM 3072</name>
    <dbReference type="NCBI Taxonomy" id="1123324"/>
    <lineage>
        <taxon>Bacteria</taxon>
        <taxon>Pseudomonadati</taxon>
        <taxon>Pseudomonadota</taxon>
        <taxon>Gammaproteobacteria</taxon>
        <taxon>Aeromonadales</taxon>
        <taxon>Succinivibrionaceae</taxon>
        <taxon>Succinivibrio</taxon>
    </lineage>
</organism>
<dbReference type="CDD" id="cd17932">
    <property type="entry name" value="DEXQc_UvrD"/>
    <property type="match status" value="1"/>
</dbReference>
<evidence type="ECO:0000313" key="13">
    <source>
        <dbReference type="EMBL" id="SKA57554.1"/>
    </source>
</evidence>
<evidence type="ECO:0000256" key="2">
    <source>
        <dbReference type="ARBA" id="ARBA00022741"/>
    </source>
</evidence>
<feature type="domain" description="UvrD-like helicase C-terminal" evidence="12">
    <location>
        <begin position="281"/>
        <end position="563"/>
    </location>
</feature>
<evidence type="ECO:0000256" key="5">
    <source>
        <dbReference type="ARBA" id="ARBA00022840"/>
    </source>
</evidence>
<dbReference type="Gene3D" id="1.10.10.160">
    <property type="match status" value="1"/>
</dbReference>
<dbReference type="GO" id="GO:0005524">
    <property type="term" value="F:ATP binding"/>
    <property type="evidence" value="ECO:0007669"/>
    <property type="project" value="UniProtKB-UniRule"/>
</dbReference>
<dbReference type="GO" id="GO:0000725">
    <property type="term" value="P:recombinational repair"/>
    <property type="evidence" value="ECO:0007669"/>
    <property type="project" value="TreeGrafter"/>
</dbReference>
<dbReference type="Gene3D" id="1.10.486.10">
    <property type="entry name" value="PCRA, domain 4"/>
    <property type="match status" value="1"/>
</dbReference>
<dbReference type="InterPro" id="IPR014016">
    <property type="entry name" value="UvrD-like_ATP-bd"/>
</dbReference>
<keyword evidence="3 10" id="KW-0378">Hydrolase</keyword>
<dbReference type="EC" id="5.6.2.4" evidence="8"/>
<dbReference type="RefSeq" id="WP_078927871.1">
    <property type="nucleotide sequence ID" value="NZ_FUXX01000002.1"/>
</dbReference>
<comment type="catalytic activity">
    <reaction evidence="9">
        <text>ATP + H2O = ADP + phosphate + H(+)</text>
        <dbReference type="Rhea" id="RHEA:13065"/>
        <dbReference type="ChEBI" id="CHEBI:15377"/>
        <dbReference type="ChEBI" id="CHEBI:15378"/>
        <dbReference type="ChEBI" id="CHEBI:30616"/>
        <dbReference type="ChEBI" id="CHEBI:43474"/>
        <dbReference type="ChEBI" id="CHEBI:456216"/>
        <dbReference type="EC" id="5.6.2.4"/>
    </reaction>
</comment>
<dbReference type="InterPro" id="IPR013986">
    <property type="entry name" value="DExx_box_DNA_helicase_dom_sf"/>
</dbReference>
<evidence type="ECO:0000256" key="3">
    <source>
        <dbReference type="ARBA" id="ARBA00022801"/>
    </source>
</evidence>
<dbReference type="PANTHER" id="PTHR11070:SF64">
    <property type="entry name" value="ATP-DEPENDENT DNA HELICASE REP"/>
    <property type="match status" value="1"/>
</dbReference>
<feature type="binding site" evidence="10">
    <location>
        <begin position="22"/>
        <end position="29"/>
    </location>
    <ligand>
        <name>ATP</name>
        <dbReference type="ChEBI" id="CHEBI:30616"/>
    </ligand>
</feature>
<dbReference type="GO" id="GO:0043138">
    <property type="term" value="F:3'-5' DNA helicase activity"/>
    <property type="evidence" value="ECO:0007669"/>
    <property type="project" value="UniProtKB-EC"/>
</dbReference>
<keyword evidence="4 10" id="KW-0347">Helicase</keyword>
<evidence type="ECO:0000256" key="10">
    <source>
        <dbReference type="PROSITE-ProRule" id="PRU00560"/>
    </source>
</evidence>
<dbReference type="SUPFAM" id="SSF52540">
    <property type="entry name" value="P-loop containing nucleoside triphosphate hydrolases"/>
    <property type="match status" value="1"/>
</dbReference>
<protein>
    <recommendedName>
        <fullName evidence="8">DNA 3'-5' helicase</fullName>
        <ecNumber evidence="8">5.6.2.4</ecNumber>
    </recommendedName>
</protein>
<dbReference type="Proteomes" id="UP000242432">
    <property type="component" value="Unassembled WGS sequence"/>
</dbReference>
<dbReference type="Pfam" id="PF13361">
    <property type="entry name" value="UvrD_C"/>
    <property type="match status" value="1"/>
</dbReference>
<dbReference type="STRING" id="83771.SAMN02910357_01117"/>
<dbReference type="InterPro" id="IPR014017">
    <property type="entry name" value="DNA_helicase_UvrD-like_C"/>
</dbReference>
<proteinExistence type="inferred from homology"/>
<feature type="domain" description="UvrD-like helicase ATP-binding" evidence="11">
    <location>
        <begin position="1"/>
        <end position="280"/>
    </location>
</feature>
<keyword evidence="14" id="KW-1185">Reference proteome</keyword>
<evidence type="ECO:0000256" key="7">
    <source>
        <dbReference type="ARBA" id="ARBA00034617"/>
    </source>
</evidence>
<keyword evidence="6" id="KW-0413">Isomerase</keyword>
<dbReference type="Gene3D" id="3.40.50.300">
    <property type="entry name" value="P-loop containing nucleotide triphosphate hydrolases"/>
    <property type="match status" value="2"/>
</dbReference>
<gene>
    <name evidence="13" type="ORF">SAMN02745213_00249</name>
</gene>
<evidence type="ECO:0000256" key="4">
    <source>
        <dbReference type="ARBA" id="ARBA00022806"/>
    </source>
</evidence>
<evidence type="ECO:0000256" key="8">
    <source>
        <dbReference type="ARBA" id="ARBA00034808"/>
    </source>
</evidence>
<dbReference type="InterPro" id="IPR000212">
    <property type="entry name" value="DNA_helicase_UvrD/REP"/>
</dbReference>
<dbReference type="GO" id="GO:0016887">
    <property type="term" value="F:ATP hydrolysis activity"/>
    <property type="evidence" value="ECO:0007669"/>
    <property type="project" value="RHEA"/>
</dbReference>
<evidence type="ECO:0000313" key="14">
    <source>
        <dbReference type="Proteomes" id="UP000242432"/>
    </source>
</evidence>
<keyword evidence="5 10" id="KW-0067">ATP-binding</keyword>
<comment type="catalytic activity">
    <reaction evidence="7">
        <text>Couples ATP hydrolysis with the unwinding of duplex DNA by translocating in the 3'-5' direction.</text>
        <dbReference type="EC" id="5.6.2.4"/>
    </reaction>
</comment>
<dbReference type="GO" id="GO:0005829">
    <property type="term" value="C:cytosol"/>
    <property type="evidence" value="ECO:0007669"/>
    <property type="project" value="TreeGrafter"/>
</dbReference>
<evidence type="ECO:0000256" key="1">
    <source>
        <dbReference type="ARBA" id="ARBA00009922"/>
    </source>
</evidence>
<dbReference type="EMBL" id="FUXX01000002">
    <property type="protein sequence ID" value="SKA57554.1"/>
    <property type="molecule type" value="Genomic_DNA"/>
</dbReference>
<dbReference type="GO" id="GO:0003677">
    <property type="term" value="F:DNA binding"/>
    <property type="evidence" value="ECO:0007669"/>
    <property type="project" value="InterPro"/>
</dbReference>
<reference evidence="14" key="1">
    <citation type="submission" date="2017-02" db="EMBL/GenBank/DDBJ databases">
        <authorList>
            <person name="Varghese N."/>
            <person name="Submissions S."/>
        </authorList>
    </citation>
    <scope>NUCLEOTIDE SEQUENCE [LARGE SCALE GENOMIC DNA]</scope>
    <source>
        <strain evidence="14">DSM 3072</strain>
    </source>
</reference>
<dbReference type="PROSITE" id="PS51217">
    <property type="entry name" value="UVRD_HELICASE_CTER"/>
    <property type="match status" value="1"/>
</dbReference>
<evidence type="ECO:0000256" key="6">
    <source>
        <dbReference type="ARBA" id="ARBA00023235"/>
    </source>
</evidence>
<evidence type="ECO:0000259" key="11">
    <source>
        <dbReference type="PROSITE" id="PS51198"/>
    </source>
</evidence>
<dbReference type="PANTHER" id="PTHR11070">
    <property type="entry name" value="UVRD / RECB / PCRA DNA HELICASE FAMILY MEMBER"/>
    <property type="match status" value="1"/>
</dbReference>
<evidence type="ECO:0000256" key="9">
    <source>
        <dbReference type="ARBA" id="ARBA00048988"/>
    </source>
</evidence>
<dbReference type="InterPro" id="IPR027417">
    <property type="entry name" value="P-loop_NTPase"/>
</dbReference>
<sequence length="677" mass="77612">MRLNDAQQAAVDYISGPCLVLAGAGSGKTRVITTKIVKLIHSYNIPPQNICAVTFTNKAAAEMRERVKKELGNEIASKITISTFHSLGLTILKSEYLEMGLSKNFTLFDQYDSLKVIRDIVREKYSQILVDNSEKSVVEEIASMISNWKTNLLRPEDIEDRTIRVEIYDDYQEYLKACNAADFEDLIFKTTLLLRDNAKVREKYTKLFRYVLVDEYQDTNETQYQLLKCLTSHYKTFTVVGDDDQSIYAWRGARPENIKVLAHEFPDLKVIKLEQNYRSTSHILNCANTLISHNDHIFNKTLFTNSSEGEKVKIMELRTEADEADRVVQLILAHQFRNHTEWKDYAVLYRSNGQSKILEKAFHSARIPCFISGGTSFFEQVEIKDMLSWCRVICNPFDDMALLRVINVPRRGIGAETINYLFTKAKETGKSLYETALNPNIAQDMIPRQKKSMTEFMVLLTRMRTLILSKKDLELAENLVDIIGYNAYIKANTESKVAVEIKTNNIKQLMTWIIDLIRGKKSGETLSFIEAVDRLGLREMMDRNNDDQDNDAVQMMTLHASKGLEFPYVFLVGMEEGSLPHKNSLPSDENPDLDNVDEERRLAYVGITRARKELTMLLARETSSRRGIPTAISPSRFLRELPSADIEYYPLGESPATSEEQYKSDFDEALRQLDEIL</sequence>
<comment type="similarity">
    <text evidence="1">Belongs to the helicase family. UvrD subfamily.</text>
</comment>
<dbReference type="Pfam" id="PF00580">
    <property type="entry name" value="UvrD-helicase"/>
    <property type="match status" value="1"/>
</dbReference>